<dbReference type="PATRIC" id="fig|1341181.4.peg.1704"/>
<organism evidence="1 2">
    <name type="scientific">Flavobacterium limnosediminis JC2902</name>
    <dbReference type="NCBI Taxonomy" id="1341181"/>
    <lineage>
        <taxon>Bacteria</taxon>
        <taxon>Pseudomonadati</taxon>
        <taxon>Bacteroidota</taxon>
        <taxon>Flavobacteriia</taxon>
        <taxon>Flavobacteriales</taxon>
        <taxon>Flavobacteriaceae</taxon>
        <taxon>Flavobacterium</taxon>
    </lineage>
</organism>
<proteinExistence type="predicted"/>
<name>V6SNV5_9FLAO</name>
<dbReference type="AlphaFoldDB" id="V6SNV5"/>
<protein>
    <submittedName>
        <fullName evidence="1">Uncharacterized protein</fullName>
    </submittedName>
</protein>
<comment type="caution">
    <text evidence="1">The sequence shown here is derived from an EMBL/GenBank/DDBJ whole genome shotgun (WGS) entry which is preliminary data.</text>
</comment>
<gene>
    <name evidence="1" type="ORF">FLJC2902T_17300</name>
</gene>
<accession>V6SNV5</accession>
<reference evidence="1 2" key="1">
    <citation type="submission" date="2013-08" db="EMBL/GenBank/DDBJ databases">
        <title>Flavobacterium limnosediminis JC2902 genome sequencing.</title>
        <authorList>
            <person name="Lee K."/>
            <person name="Yi H."/>
            <person name="Park S."/>
            <person name="Chun J."/>
        </authorList>
    </citation>
    <scope>NUCLEOTIDE SEQUENCE [LARGE SCALE GENOMIC DNA]</scope>
    <source>
        <strain evidence="1 2">JC2902</strain>
    </source>
</reference>
<evidence type="ECO:0000313" key="2">
    <source>
        <dbReference type="Proteomes" id="UP000018004"/>
    </source>
</evidence>
<dbReference type="Proteomes" id="UP000018004">
    <property type="component" value="Unassembled WGS sequence"/>
</dbReference>
<evidence type="ECO:0000313" key="1">
    <source>
        <dbReference type="EMBL" id="ESU28378.1"/>
    </source>
</evidence>
<keyword evidence="2" id="KW-1185">Reference proteome</keyword>
<sequence length="50" mass="5956">MEKVATLKQWFPDIPKLTVTGIEYLNKYQSLYPDLVEITTYEPFEQLTLF</sequence>
<dbReference type="EMBL" id="AVGG01000007">
    <property type="protein sequence ID" value="ESU28378.1"/>
    <property type="molecule type" value="Genomic_DNA"/>
</dbReference>